<evidence type="ECO:0000256" key="8">
    <source>
        <dbReference type="ARBA" id="ARBA00022432"/>
    </source>
</evidence>
<comment type="subunit">
    <text evidence="5 13 14">Homodimer.</text>
</comment>
<gene>
    <name evidence="13" type="primary">tpiA</name>
    <name evidence="15" type="ORF">EDC25_10117</name>
</gene>
<comment type="subcellular location">
    <subcellularLocation>
        <location evidence="13 14">Cytoplasm</location>
    </subcellularLocation>
</comment>
<dbReference type="EC" id="5.3.1.1" evidence="6 13"/>
<comment type="function">
    <text evidence="12 13">Involved in the gluconeogenesis. Catalyzes stereospecifically the conversion of dihydroxyacetone phosphate (DHAP) to D-glyceraldehyde-3-phosphate (G3P).</text>
</comment>
<dbReference type="InterPro" id="IPR013785">
    <property type="entry name" value="Aldolase_TIM"/>
</dbReference>
<feature type="binding site" evidence="13">
    <location>
        <begin position="9"/>
        <end position="11"/>
    </location>
    <ligand>
        <name>substrate</name>
    </ligand>
</feature>
<dbReference type="PROSITE" id="PS51440">
    <property type="entry name" value="TIM_2"/>
    <property type="match status" value="1"/>
</dbReference>
<feature type="active site" description="Proton acceptor" evidence="13">
    <location>
        <position position="167"/>
    </location>
</feature>
<evidence type="ECO:0000256" key="7">
    <source>
        <dbReference type="ARBA" id="ARBA00019397"/>
    </source>
</evidence>
<dbReference type="InterPro" id="IPR000652">
    <property type="entry name" value="Triosephosphate_isomerase"/>
</dbReference>
<dbReference type="Gene3D" id="3.20.20.70">
    <property type="entry name" value="Aldolase class I"/>
    <property type="match status" value="1"/>
</dbReference>
<feature type="binding site" evidence="13">
    <location>
        <position position="173"/>
    </location>
    <ligand>
        <name>substrate</name>
    </ligand>
</feature>
<dbReference type="SUPFAM" id="SSF51351">
    <property type="entry name" value="Triosephosphate isomerase (TIM)"/>
    <property type="match status" value="1"/>
</dbReference>
<feature type="active site" description="Electrophile" evidence="13">
    <location>
        <position position="95"/>
    </location>
</feature>
<evidence type="ECO:0000256" key="2">
    <source>
        <dbReference type="ARBA" id="ARBA00004742"/>
    </source>
</evidence>
<evidence type="ECO:0000256" key="5">
    <source>
        <dbReference type="ARBA" id="ARBA00011738"/>
    </source>
</evidence>
<evidence type="ECO:0000256" key="10">
    <source>
        <dbReference type="ARBA" id="ARBA00023152"/>
    </source>
</evidence>
<evidence type="ECO:0000256" key="4">
    <source>
        <dbReference type="ARBA" id="ARBA00007422"/>
    </source>
</evidence>
<keyword evidence="16" id="KW-1185">Reference proteome</keyword>
<feature type="binding site" evidence="13">
    <location>
        <begin position="233"/>
        <end position="234"/>
    </location>
    <ligand>
        <name>substrate</name>
    </ligand>
</feature>
<dbReference type="InterPro" id="IPR035990">
    <property type="entry name" value="TIM_sf"/>
</dbReference>
<dbReference type="NCBIfam" id="TIGR00419">
    <property type="entry name" value="tim"/>
    <property type="match status" value="1"/>
</dbReference>
<dbReference type="InterPro" id="IPR020861">
    <property type="entry name" value="Triosephosphate_isomerase_AS"/>
</dbReference>
<evidence type="ECO:0000256" key="11">
    <source>
        <dbReference type="ARBA" id="ARBA00023235"/>
    </source>
</evidence>
<evidence type="ECO:0000313" key="16">
    <source>
        <dbReference type="Proteomes" id="UP000294599"/>
    </source>
</evidence>
<keyword evidence="8 13" id="KW-0312">Gluconeogenesis</keyword>
<reference evidence="15 16" key="1">
    <citation type="submission" date="2019-03" db="EMBL/GenBank/DDBJ databases">
        <title>Genomic Encyclopedia of Type Strains, Phase IV (KMG-IV): sequencing the most valuable type-strain genomes for metagenomic binning, comparative biology and taxonomic classification.</title>
        <authorList>
            <person name="Goeker M."/>
        </authorList>
    </citation>
    <scope>NUCLEOTIDE SEQUENCE [LARGE SCALE GENOMIC DNA]</scope>
    <source>
        <strain evidence="15 16">DSM 21944</strain>
    </source>
</reference>
<dbReference type="HAMAP" id="MF_00147_B">
    <property type="entry name" value="TIM_B"/>
    <property type="match status" value="1"/>
</dbReference>
<dbReference type="Pfam" id="PF00121">
    <property type="entry name" value="TIM"/>
    <property type="match status" value="1"/>
</dbReference>
<evidence type="ECO:0000256" key="9">
    <source>
        <dbReference type="ARBA" id="ARBA00022490"/>
    </source>
</evidence>
<dbReference type="UniPathway" id="UPA00138"/>
<feature type="binding site" evidence="13">
    <location>
        <position position="212"/>
    </location>
    <ligand>
        <name>substrate</name>
    </ligand>
</feature>
<comment type="pathway">
    <text evidence="3">Carbohydrate metabolism; erythritol degradation.</text>
</comment>
<dbReference type="EMBL" id="SMAF01000001">
    <property type="protein sequence ID" value="TCT01163.1"/>
    <property type="molecule type" value="Genomic_DNA"/>
</dbReference>
<dbReference type="FunFam" id="3.20.20.70:FF:000020">
    <property type="entry name" value="Triosephosphate isomerase"/>
    <property type="match status" value="1"/>
</dbReference>
<evidence type="ECO:0000256" key="1">
    <source>
        <dbReference type="ARBA" id="ARBA00000474"/>
    </source>
</evidence>
<keyword evidence="10 13" id="KW-0324">Glycolysis</keyword>
<dbReference type="GO" id="GO:0046166">
    <property type="term" value="P:glyceraldehyde-3-phosphate biosynthetic process"/>
    <property type="evidence" value="ECO:0007669"/>
    <property type="project" value="TreeGrafter"/>
</dbReference>
<keyword evidence="9 13" id="KW-0963">Cytoplasm</keyword>
<evidence type="ECO:0000256" key="13">
    <source>
        <dbReference type="HAMAP-Rule" id="MF_00147"/>
    </source>
</evidence>
<dbReference type="PANTHER" id="PTHR21139:SF42">
    <property type="entry name" value="TRIOSEPHOSPHATE ISOMERASE"/>
    <property type="match status" value="1"/>
</dbReference>
<dbReference type="InterPro" id="IPR022896">
    <property type="entry name" value="TrioseP_Isoase_bac/euk"/>
</dbReference>
<organism evidence="15 16">
    <name type="scientific">Pseudofulvimonas gallinarii</name>
    <dbReference type="NCBI Taxonomy" id="634155"/>
    <lineage>
        <taxon>Bacteria</taxon>
        <taxon>Pseudomonadati</taxon>
        <taxon>Pseudomonadota</taxon>
        <taxon>Gammaproteobacteria</taxon>
        <taxon>Lysobacterales</taxon>
        <taxon>Rhodanobacteraceae</taxon>
        <taxon>Pseudofulvimonas</taxon>
    </lineage>
</organism>
<dbReference type="OrthoDB" id="9809429at2"/>
<comment type="pathway">
    <text evidence="13 14">Carbohydrate degradation; glycolysis; D-glyceraldehyde 3-phosphate from glycerone phosphate: step 1/1.</text>
</comment>
<dbReference type="PANTHER" id="PTHR21139">
    <property type="entry name" value="TRIOSEPHOSPHATE ISOMERASE"/>
    <property type="match status" value="1"/>
</dbReference>
<dbReference type="PROSITE" id="PS00171">
    <property type="entry name" value="TIM_1"/>
    <property type="match status" value="1"/>
</dbReference>
<dbReference type="UniPathway" id="UPA00109">
    <property type="reaction ID" value="UER00189"/>
</dbReference>
<evidence type="ECO:0000313" key="15">
    <source>
        <dbReference type="EMBL" id="TCT01163.1"/>
    </source>
</evidence>
<name>A0A4S3KZS4_9GAMM</name>
<accession>A0A4S3KZS4</accession>
<dbReference type="GO" id="GO:0004807">
    <property type="term" value="F:triose-phosphate isomerase activity"/>
    <property type="evidence" value="ECO:0007669"/>
    <property type="project" value="UniProtKB-UniRule"/>
</dbReference>
<dbReference type="AlphaFoldDB" id="A0A4S3KZS4"/>
<comment type="similarity">
    <text evidence="4 13 14">Belongs to the triosephosphate isomerase family.</text>
</comment>
<dbReference type="GO" id="GO:0019563">
    <property type="term" value="P:glycerol catabolic process"/>
    <property type="evidence" value="ECO:0007669"/>
    <property type="project" value="TreeGrafter"/>
</dbReference>
<comment type="catalytic activity">
    <reaction evidence="1 13 14">
        <text>D-glyceraldehyde 3-phosphate = dihydroxyacetone phosphate</text>
        <dbReference type="Rhea" id="RHEA:18585"/>
        <dbReference type="ChEBI" id="CHEBI:57642"/>
        <dbReference type="ChEBI" id="CHEBI:59776"/>
        <dbReference type="EC" id="5.3.1.1"/>
    </reaction>
</comment>
<sequence length="251" mass="25888">MRRKIIAGNWKMHGDRVLAAALAEACVSIVQARPHLDVIVFPPFTLLAGVAGRLSGSKAATGAQDVSEHARGAYTGEVSAAMLVEAGCTHVLVGHSERRQLHGEDDATVARKFMAAQAAGLVPVLCLGESRAERESGSTETVVGRQLGAVMEAAGVAALERAIVAYEPVWAIGTGLTASPDQAQSVHAFLRSEVARQDARIAASLRILYGGSVKPDNAAGLFGQEDIDGALIGGASLVAADFAAIADAARD</sequence>
<evidence type="ECO:0000256" key="14">
    <source>
        <dbReference type="RuleBase" id="RU363013"/>
    </source>
</evidence>
<dbReference type="Proteomes" id="UP000294599">
    <property type="component" value="Unassembled WGS sequence"/>
</dbReference>
<dbReference type="GO" id="GO:0006096">
    <property type="term" value="P:glycolytic process"/>
    <property type="evidence" value="ECO:0007669"/>
    <property type="project" value="UniProtKB-UniRule"/>
</dbReference>
<proteinExistence type="inferred from homology"/>
<evidence type="ECO:0000256" key="3">
    <source>
        <dbReference type="ARBA" id="ARBA00004939"/>
    </source>
</evidence>
<keyword evidence="11 13" id="KW-0413">Isomerase</keyword>
<comment type="caution">
    <text evidence="15">The sequence shown here is derived from an EMBL/GenBank/DDBJ whole genome shotgun (WGS) entry which is preliminary data.</text>
</comment>
<comment type="pathway">
    <text evidence="2 13 14">Carbohydrate biosynthesis; gluconeogenesis.</text>
</comment>
<dbReference type="GO" id="GO:0006094">
    <property type="term" value="P:gluconeogenesis"/>
    <property type="evidence" value="ECO:0007669"/>
    <property type="project" value="UniProtKB-UniRule"/>
</dbReference>
<dbReference type="CDD" id="cd00311">
    <property type="entry name" value="TIM"/>
    <property type="match status" value="1"/>
</dbReference>
<dbReference type="RefSeq" id="WP_123521907.1">
    <property type="nucleotide sequence ID" value="NZ_JBHLWF010000005.1"/>
</dbReference>
<dbReference type="GO" id="GO:0005829">
    <property type="term" value="C:cytosol"/>
    <property type="evidence" value="ECO:0007669"/>
    <property type="project" value="TreeGrafter"/>
</dbReference>
<protein>
    <recommendedName>
        <fullName evidence="7 13">Triosephosphate isomerase</fullName>
        <shortName evidence="13">TIM</shortName>
        <shortName evidence="13">TPI</shortName>
        <ecNumber evidence="6 13">5.3.1.1</ecNumber>
    </recommendedName>
    <alternativeName>
        <fullName evidence="13">Triose-phosphate isomerase</fullName>
    </alternativeName>
</protein>
<evidence type="ECO:0000256" key="6">
    <source>
        <dbReference type="ARBA" id="ARBA00011940"/>
    </source>
</evidence>
<evidence type="ECO:0000256" key="12">
    <source>
        <dbReference type="ARBA" id="ARBA00055680"/>
    </source>
</evidence>